<organism evidence="1 2">
    <name type="scientific">Fluviicoccus keumensis</name>
    <dbReference type="NCBI Taxonomy" id="1435465"/>
    <lineage>
        <taxon>Bacteria</taxon>
        <taxon>Pseudomonadati</taxon>
        <taxon>Pseudomonadota</taxon>
        <taxon>Gammaproteobacteria</taxon>
        <taxon>Moraxellales</taxon>
        <taxon>Moraxellaceae</taxon>
        <taxon>Fluviicoccus</taxon>
    </lineage>
</organism>
<dbReference type="OrthoDB" id="6717597at2"/>
<dbReference type="Proteomes" id="UP000292423">
    <property type="component" value="Unassembled WGS sequence"/>
</dbReference>
<evidence type="ECO:0000313" key="2">
    <source>
        <dbReference type="Proteomes" id="UP000292423"/>
    </source>
</evidence>
<evidence type="ECO:0000313" key="1">
    <source>
        <dbReference type="EMBL" id="RZU47605.1"/>
    </source>
</evidence>
<accession>A0A4Q7ZCB1</accession>
<dbReference type="AlphaFoldDB" id="A0A4Q7ZCB1"/>
<dbReference type="RefSeq" id="WP_130410832.1">
    <property type="nucleotide sequence ID" value="NZ_SHKX01000010.1"/>
</dbReference>
<proteinExistence type="predicted"/>
<keyword evidence="2" id="KW-1185">Reference proteome</keyword>
<comment type="caution">
    <text evidence="1">The sequence shown here is derived from an EMBL/GenBank/DDBJ whole genome shotgun (WGS) entry which is preliminary data.</text>
</comment>
<reference evidence="1 2" key="1">
    <citation type="submission" date="2019-02" db="EMBL/GenBank/DDBJ databases">
        <title>Genomic Encyclopedia of Type Strains, Phase IV (KMG-IV): sequencing the most valuable type-strain genomes for metagenomic binning, comparative biology and taxonomic classification.</title>
        <authorList>
            <person name="Goeker M."/>
        </authorList>
    </citation>
    <scope>NUCLEOTIDE SEQUENCE [LARGE SCALE GENOMIC DNA]</scope>
    <source>
        <strain evidence="1 2">DSM 105135</strain>
    </source>
</reference>
<sequence length="111" mass="12584">MAVELGTNFPLRWQRSPVEFRQNVFDELLDVCSSLGGHTQERIIASPTRTSALPVSSAIAAGPVEQELKRSFLQNADDLIEQQLDSVRVELRKWLHGEMNRLLQDSLKKPE</sequence>
<protein>
    <submittedName>
        <fullName evidence="1">Uncharacterized protein</fullName>
    </submittedName>
</protein>
<name>A0A4Q7ZCB1_9GAMM</name>
<dbReference type="EMBL" id="SHKX01000010">
    <property type="protein sequence ID" value="RZU47605.1"/>
    <property type="molecule type" value="Genomic_DNA"/>
</dbReference>
<gene>
    <name evidence="1" type="ORF">EV700_0572</name>
</gene>